<dbReference type="GO" id="GO:0005789">
    <property type="term" value="C:endoplasmic reticulum membrane"/>
    <property type="evidence" value="ECO:0007669"/>
    <property type="project" value="UniProtKB-SubCell"/>
</dbReference>
<comment type="similarity">
    <text evidence="5">Belongs to the PIGW family.</text>
</comment>
<evidence type="ECO:0000313" key="6">
    <source>
        <dbReference type="EMBL" id="JAP54285.1"/>
    </source>
</evidence>
<feature type="transmembrane region" description="Helical" evidence="5">
    <location>
        <begin position="455"/>
        <end position="475"/>
    </location>
</feature>
<evidence type="ECO:0000256" key="3">
    <source>
        <dbReference type="ARBA" id="ARBA00022989"/>
    </source>
</evidence>
<dbReference type="AlphaFoldDB" id="A0A0X3PQQ7"/>
<comment type="pathway">
    <text evidence="5">Glycolipid biosynthesis; glycosylphosphatidylinositol-anchor biosynthesis.</text>
</comment>
<evidence type="ECO:0000256" key="4">
    <source>
        <dbReference type="ARBA" id="ARBA00023136"/>
    </source>
</evidence>
<feature type="transmembrane region" description="Helical" evidence="5">
    <location>
        <begin position="349"/>
        <end position="369"/>
    </location>
</feature>
<feature type="transmembrane region" description="Helical" evidence="5">
    <location>
        <begin position="247"/>
        <end position="270"/>
    </location>
</feature>
<dbReference type="EMBL" id="GEEE01008940">
    <property type="protein sequence ID" value="JAP54285.1"/>
    <property type="molecule type" value="Transcribed_RNA"/>
</dbReference>
<feature type="transmembrane region" description="Helical" evidence="5">
    <location>
        <begin position="216"/>
        <end position="235"/>
    </location>
</feature>
<dbReference type="InterPro" id="IPR009447">
    <property type="entry name" value="PIGW/GWT1"/>
</dbReference>
<dbReference type="UniPathway" id="UPA00196"/>
<evidence type="ECO:0000256" key="2">
    <source>
        <dbReference type="ARBA" id="ARBA00022692"/>
    </source>
</evidence>
<keyword evidence="5" id="KW-0012">Acyltransferase</keyword>
<feature type="transmembrane region" description="Helical" evidence="5">
    <location>
        <begin position="115"/>
        <end position="135"/>
    </location>
</feature>
<dbReference type="GO" id="GO:0032216">
    <property type="term" value="F:glucosaminyl-phosphatidylinositol O-acyltransferase activity"/>
    <property type="evidence" value="ECO:0007669"/>
    <property type="project" value="TreeGrafter"/>
</dbReference>
<reference evidence="6" key="1">
    <citation type="submission" date="2016-01" db="EMBL/GenBank/DDBJ databases">
        <title>Reference transcriptome for the parasite Schistocephalus solidus: insights into the molecular evolution of parasitism.</title>
        <authorList>
            <person name="Hebert F.O."/>
            <person name="Grambauer S."/>
            <person name="Barber I."/>
            <person name="Landry C.R."/>
            <person name="Aubin-Horth N."/>
        </authorList>
    </citation>
    <scope>NUCLEOTIDE SEQUENCE</scope>
</reference>
<feature type="transmembrane region" description="Helical" evidence="5">
    <location>
        <begin position="414"/>
        <end position="443"/>
    </location>
</feature>
<feature type="transmembrane region" description="Helical" evidence="5">
    <location>
        <begin position="52"/>
        <end position="70"/>
    </location>
</feature>
<keyword evidence="5" id="KW-0808">Transferase</keyword>
<name>A0A0X3PQQ7_SCHSO</name>
<organism evidence="6">
    <name type="scientific">Schistocephalus solidus</name>
    <name type="common">Tapeworm</name>
    <dbReference type="NCBI Taxonomy" id="70667"/>
    <lineage>
        <taxon>Eukaryota</taxon>
        <taxon>Metazoa</taxon>
        <taxon>Spiralia</taxon>
        <taxon>Lophotrochozoa</taxon>
        <taxon>Platyhelminthes</taxon>
        <taxon>Cestoda</taxon>
        <taxon>Eucestoda</taxon>
        <taxon>Diphyllobothriidea</taxon>
        <taxon>Diphyllobothriidae</taxon>
        <taxon>Schistocephalus</taxon>
    </lineage>
</organism>
<evidence type="ECO:0000256" key="1">
    <source>
        <dbReference type="ARBA" id="ARBA00004141"/>
    </source>
</evidence>
<protein>
    <recommendedName>
        <fullName evidence="5">Phosphatidylinositol-glycan biosynthesis class W protein</fullName>
        <ecNumber evidence="5">2.3.-.-</ecNumber>
    </recommendedName>
</protein>
<gene>
    <name evidence="6" type="primary">GWT1</name>
    <name evidence="6" type="ORF">TR161716</name>
</gene>
<keyword evidence="4 5" id="KW-0472">Membrane</keyword>
<feature type="transmembrane region" description="Helical" evidence="5">
    <location>
        <begin position="20"/>
        <end position="40"/>
    </location>
</feature>
<accession>A0A0X3PQQ7</accession>
<dbReference type="GO" id="GO:0072659">
    <property type="term" value="P:protein localization to plasma membrane"/>
    <property type="evidence" value="ECO:0007669"/>
    <property type="project" value="TreeGrafter"/>
</dbReference>
<feature type="transmembrane region" description="Helical" evidence="5">
    <location>
        <begin position="147"/>
        <end position="171"/>
    </location>
</feature>
<feature type="transmembrane region" description="Helical" evidence="5">
    <location>
        <begin position="178"/>
        <end position="196"/>
    </location>
</feature>
<proteinExistence type="inferred from homology"/>
<dbReference type="PANTHER" id="PTHR20661">
    <property type="entry name" value="PHOSPHATIDYLINOSITOL-GLYCAN BIOSYNTHESIS CLASS W PROTEIN"/>
    <property type="match status" value="1"/>
</dbReference>
<feature type="transmembrane region" description="Helical" evidence="5">
    <location>
        <begin position="381"/>
        <end position="402"/>
    </location>
</feature>
<comment type="function">
    <text evidence="5">A acetyltransferase, which acetylates the inositol ring of phosphatidylinositol during biosynthesis of GPI-anchor.</text>
</comment>
<keyword evidence="5" id="KW-0256">Endoplasmic reticulum</keyword>
<sequence>MDSEKTARHLKFISNLTGGTIFELTCLLVIPCALGFSRVLLDHLCPRITAKLSPLTWDFLLIITVFVLPITLFSEYIFEFTVIACTTAILLYRYARNRHLPPPLSEPLYVWRRALRAYILLYTCVCIYAVDFPLFPRRLAKTEAYGVSLMDVGVGLISVSCGISNVAFVYFSRSARPFASISSVLVSTVILIFLGVSRTILVKLLGYPEHITEYGLHWNFFATMAVLRFAGFLLGNQLSRLSNFAAMNALFLLSAACTVGHQAMLLSFGLERRLALDSSLLNEESRRTSLLLANAEGLVSLPGYFALYLWGMLLGFLVDVHLADGVSSVKYKLLAVQEEEQWRGLPRRVSLLLALISLGFLSVACWYGEAVTSRRFVNLPFIVLQAFISYAIAAFFLLCLYRGPPRKSSRKKDLMPLITIVSGNSMLYFLVSNVITGILNFLIDTLELGDLRPVWLSNACQFCLLTAYVVISPLVTDFLRRRVLGVFF</sequence>
<dbReference type="GO" id="GO:0006506">
    <property type="term" value="P:GPI anchor biosynthetic process"/>
    <property type="evidence" value="ECO:0007669"/>
    <property type="project" value="UniProtKB-UniPathway"/>
</dbReference>
<comment type="subcellular location">
    <subcellularLocation>
        <location evidence="5">Endoplasmic reticulum membrane</location>
        <topology evidence="5">Multi-pass membrane protein</topology>
    </subcellularLocation>
    <subcellularLocation>
        <location evidence="1">Membrane</location>
        <topology evidence="1">Multi-pass membrane protein</topology>
    </subcellularLocation>
</comment>
<dbReference type="PANTHER" id="PTHR20661:SF0">
    <property type="entry name" value="PHOSPHATIDYLINOSITOL-GLYCAN BIOSYNTHESIS CLASS W PROTEIN"/>
    <property type="match status" value="1"/>
</dbReference>
<evidence type="ECO:0000256" key="5">
    <source>
        <dbReference type="RuleBase" id="RU280819"/>
    </source>
</evidence>
<keyword evidence="2 5" id="KW-0812">Transmembrane</keyword>
<dbReference type="Pfam" id="PF06423">
    <property type="entry name" value="GWT1"/>
    <property type="match status" value="1"/>
</dbReference>
<dbReference type="EC" id="2.3.-.-" evidence="5"/>
<keyword evidence="5" id="KW-0337">GPI-anchor biosynthesis</keyword>
<keyword evidence="3 5" id="KW-1133">Transmembrane helix</keyword>
<feature type="transmembrane region" description="Helical" evidence="5">
    <location>
        <begin position="301"/>
        <end position="322"/>
    </location>
</feature>